<dbReference type="GeneID" id="25567976"/>
<dbReference type="OMA" id="GRIMAIQ"/>
<accession>A0A0L0DNH2</accession>
<dbReference type="GO" id="GO:0016020">
    <property type="term" value="C:membrane"/>
    <property type="evidence" value="ECO:0007669"/>
    <property type="project" value="UniProtKB-SubCell"/>
</dbReference>
<gene>
    <name evidence="7" type="ORF">AMSG_09532</name>
</gene>
<feature type="transmembrane region" description="Helical" evidence="6">
    <location>
        <begin position="86"/>
        <end position="105"/>
    </location>
</feature>
<keyword evidence="5 6" id="KW-0472">Membrane</keyword>
<evidence type="ECO:0000256" key="6">
    <source>
        <dbReference type="SAM" id="Phobius"/>
    </source>
</evidence>
<dbReference type="InterPro" id="IPR019334">
    <property type="entry name" value="TMEM170A/B/YPR153W-like"/>
</dbReference>
<evidence type="ECO:0000256" key="4">
    <source>
        <dbReference type="ARBA" id="ARBA00022989"/>
    </source>
</evidence>
<dbReference type="RefSeq" id="XP_013754368.1">
    <property type="nucleotide sequence ID" value="XM_013898914.1"/>
</dbReference>
<name>A0A0L0DNH2_THETB</name>
<dbReference type="PANTHER" id="PTHR22779">
    <property type="entry name" value="SD17342P"/>
    <property type="match status" value="1"/>
</dbReference>
<feature type="transmembrane region" description="Helical" evidence="6">
    <location>
        <begin position="50"/>
        <end position="74"/>
    </location>
</feature>
<dbReference type="Pfam" id="PF10190">
    <property type="entry name" value="Tmemb_170"/>
    <property type="match status" value="1"/>
</dbReference>
<reference evidence="7 8" key="1">
    <citation type="submission" date="2010-05" db="EMBL/GenBank/DDBJ databases">
        <title>The Genome Sequence of Thecamonas trahens ATCC 50062.</title>
        <authorList>
            <consortium name="The Broad Institute Genome Sequencing Platform"/>
            <person name="Russ C."/>
            <person name="Cuomo C."/>
            <person name="Shea T."/>
            <person name="Young S.K."/>
            <person name="Zeng Q."/>
            <person name="Koehrsen M."/>
            <person name="Haas B."/>
            <person name="Borodovsky M."/>
            <person name="Guigo R."/>
            <person name="Alvarado L."/>
            <person name="Berlin A."/>
            <person name="Bochicchio J."/>
            <person name="Borenstein D."/>
            <person name="Chapman S."/>
            <person name="Chen Z."/>
            <person name="Freedman E."/>
            <person name="Gellesch M."/>
            <person name="Goldberg J."/>
            <person name="Griggs A."/>
            <person name="Gujja S."/>
            <person name="Heilman E."/>
            <person name="Heiman D."/>
            <person name="Hepburn T."/>
            <person name="Howarth C."/>
            <person name="Jen D."/>
            <person name="Larson L."/>
            <person name="Mehta T."/>
            <person name="Park D."/>
            <person name="Pearson M."/>
            <person name="Roberts A."/>
            <person name="Saif S."/>
            <person name="Shenoy N."/>
            <person name="Sisk P."/>
            <person name="Stolte C."/>
            <person name="Sykes S."/>
            <person name="Thomson T."/>
            <person name="Walk T."/>
            <person name="White J."/>
            <person name="Yandava C."/>
            <person name="Burger G."/>
            <person name="Gray M.W."/>
            <person name="Holland P.W.H."/>
            <person name="King N."/>
            <person name="Lang F.B.F."/>
            <person name="Roger A.J."/>
            <person name="Ruiz-Trillo I."/>
            <person name="Lander E."/>
            <person name="Nusbaum C."/>
        </authorList>
    </citation>
    <scope>NUCLEOTIDE SEQUENCE [LARGE SCALE GENOMIC DNA]</scope>
    <source>
        <strain evidence="7 8">ATCC 50062</strain>
    </source>
</reference>
<comment type="similarity">
    <text evidence="2">Belongs to the TMEM170 family.</text>
</comment>
<evidence type="ECO:0000313" key="8">
    <source>
        <dbReference type="Proteomes" id="UP000054408"/>
    </source>
</evidence>
<protein>
    <recommendedName>
        <fullName evidence="9">Transmembrane protein 170A</fullName>
    </recommendedName>
</protein>
<evidence type="ECO:0000256" key="1">
    <source>
        <dbReference type="ARBA" id="ARBA00004141"/>
    </source>
</evidence>
<dbReference type="AlphaFoldDB" id="A0A0L0DNH2"/>
<evidence type="ECO:0000256" key="5">
    <source>
        <dbReference type="ARBA" id="ARBA00023136"/>
    </source>
</evidence>
<evidence type="ECO:0000256" key="2">
    <source>
        <dbReference type="ARBA" id="ARBA00006325"/>
    </source>
</evidence>
<organism evidence="7 8">
    <name type="scientific">Thecamonas trahens ATCC 50062</name>
    <dbReference type="NCBI Taxonomy" id="461836"/>
    <lineage>
        <taxon>Eukaryota</taxon>
        <taxon>Apusozoa</taxon>
        <taxon>Apusomonadida</taxon>
        <taxon>Apusomonadidae</taxon>
        <taxon>Thecamonas</taxon>
    </lineage>
</organism>
<keyword evidence="4 6" id="KW-1133">Transmembrane helix</keyword>
<evidence type="ECO:0008006" key="9">
    <source>
        <dbReference type="Google" id="ProtNLM"/>
    </source>
</evidence>
<dbReference type="PANTHER" id="PTHR22779:SF6">
    <property type="entry name" value="SD17342P"/>
    <property type="match status" value="1"/>
</dbReference>
<dbReference type="EMBL" id="GL349482">
    <property type="protein sequence ID" value="KNC53810.1"/>
    <property type="molecule type" value="Genomic_DNA"/>
</dbReference>
<keyword evidence="8" id="KW-1185">Reference proteome</keyword>
<keyword evidence="3 6" id="KW-0812">Transmembrane</keyword>
<dbReference type="Proteomes" id="UP000054408">
    <property type="component" value="Unassembled WGS sequence"/>
</dbReference>
<proteinExistence type="inferred from homology"/>
<comment type="subcellular location">
    <subcellularLocation>
        <location evidence="1">Membrane</location>
        <topology evidence="1">Multi-pass membrane protein</topology>
    </subcellularLocation>
</comment>
<evidence type="ECO:0000313" key="7">
    <source>
        <dbReference type="EMBL" id="KNC53810.1"/>
    </source>
</evidence>
<evidence type="ECO:0000256" key="3">
    <source>
        <dbReference type="ARBA" id="ARBA00022692"/>
    </source>
</evidence>
<sequence length="114" mass="12508">MLDDIFSRTLVSFTDIWVHVMVWVLVVCTTIYFMAGCVALYTFREHLSALLFPFGFAIVGAFTGLALGSLFGVVLSASYTSGEFPMPGWSAAIWGTATAAVYLFMSWGRIMAIQ</sequence>
<feature type="transmembrane region" description="Helical" evidence="6">
    <location>
        <begin position="20"/>
        <end position="43"/>
    </location>
</feature>